<name>L7JZ44_TRAHO</name>
<keyword evidence="2" id="KW-1185">Reference proteome</keyword>
<dbReference type="Proteomes" id="UP000011185">
    <property type="component" value="Unassembled WGS sequence"/>
</dbReference>
<dbReference type="InParanoid" id="L7JZ44"/>
<evidence type="ECO:0000313" key="1">
    <source>
        <dbReference type="EMBL" id="ELQ76037.1"/>
    </source>
</evidence>
<protein>
    <submittedName>
        <fullName evidence="1">Uncharacterized protein</fullName>
    </submittedName>
</protein>
<dbReference type="EMBL" id="JH993887">
    <property type="protein sequence ID" value="ELQ76037.1"/>
    <property type="molecule type" value="Genomic_DNA"/>
</dbReference>
<gene>
    <name evidence="1" type="ORF">THOM_0988</name>
</gene>
<reference evidence="1 2" key="1">
    <citation type="journal article" date="2012" name="PLoS Pathog.">
        <title>The genome of the obligate intracellular parasite Trachipleistophora hominis: new insights into microsporidian genome dynamics and reductive evolution.</title>
        <authorList>
            <person name="Heinz E."/>
            <person name="Williams T.A."/>
            <person name="Nakjang S."/>
            <person name="Noel C.J."/>
            <person name="Swan D.C."/>
            <person name="Goldberg A.V."/>
            <person name="Harris S.R."/>
            <person name="Weinmaier T."/>
            <person name="Markert S."/>
            <person name="Becher D."/>
            <person name="Bernhardt J."/>
            <person name="Dagan T."/>
            <person name="Hacker C."/>
            <person name="Lucocq J.M."/>
            <person name="Schweder T."/>
            <person name="Rattei T."/>
            <person name="Hall N."/>
            <person name="Hirt R.P."/>
            <person name="Embley T.M."/>
        </authorList>
    </citation>
    <scope>NUCLEOTIDE SEQUENCE [LARGE SCALE GENOMIC DNA]</scope>
</reference>
<accession>L7JZ44</accession>
<organism evidence="1 2">
    <name type="scientific">Trachipleistophora hominis</name>
    <name type="common">Microsporidian parasite</name>
    <dbReference type="NCBI Taxonomy" id="72359"/>
    <lineage>
        <taxon>Eukaryota</taxon>
        <taxon>Fungi</taxon>
        <taxon>Fungi incertae sedis</taxon>
        <taxon>Microsporidia</taxon>
        <taxon>Pleistophoridae</taxon>
        <taxon>Trachipleistophora</taxon>
    </lineage>
</organism>
<evidence type="ECO:0000313" key="2">
    <source>
        <dbReference type="Proteomes" id="UP000011185"/>
    </source>
</evidence>
<dbReference type="AlphaFoldDB" id="L7JZ44"/>
<dbReference type="VEuPathDB" id="MicrosporidiaDB:THOM_0988"/>
<dbReference type="HOGENOM" id="CLU_3351391_0_0_1"/>
<proteinExistence type="predicted"/>
<sequence>MFVQRYLNMLELNGDKALALYEPDNQKMCSIWTTSNI</sequence>